<dbReference type="AlphaFoldDB" id="F0XEU3"/>
<dbReference type="EMBL" id="GL629765">
    <property type="protein sequence ID" value="EFX03806.1"/>
    <property type="molecule type" value="Genomic_DNA"/>
</dbReference>
<name>F0XEU3_GROCL</name>
<dbReference type="GeneID" id="25980873"/>
<evidence type="ECO:0000313" key="3">
    <source>
        <dbReference type="Proteomes" id="UP000007796"/>
    </source>
</evidence>
<dbReference type="OrthoDB" id="3679184at2759"/>
<dbReference type="HOGENOM" id="CLU_150781_0_0_1"/>
<evidence type="ECO:0000256" key="1">
    <source>
        <dbReference type="SAM" id="SignalP"/>
    </source>
</evidence>
<dbReference type="Proteomes" id="UP000007796">
    <property type="component" value="Unassembled WGS sequence"/>
</dbReference>
<dbReference type="RefSeq" id="XP_014173288.1">
    <property type="nucleotide sequence ID" value="XM_014317813.1"/>
</dbReference>
<organism evidence="3">
    <name type="scientific">Grosmannia clavigera (strain kw1407 / UAMH 11150)</name>
    <name type="common">Blue stain fungus</name>
    <name type="synonym">Graphiocladiella clavigera</name>
    <dbReference type="NCBI Taxonomy" id="655863"/>
    <lineage>
        <taxon>Eukaryota</taxon>
        <taxon>Fungi</taxon>
        <taxon>Dikarya</taxon>
        <taxon>Ascomycota</taxon>
        <taxon>Pezizomycotina</taxon>
        <taxon>Sordariomycetes</taxon>
        <taxon>Sordariomycetidae</taxon>
        <taxon>Ophiostomatales</taxon>
        <taxon>Ophiostomataceae</taxon>
        <taxon>Leptographium</taxon>
    </lineage>
</organism>
<keyword evidence="3" id="KW-1185">Reference proteome</keyword>
<sequence length="138" mass="13879">MKFATAAILSAAVASADVIFNVSDFSAGCVAHGTECLYDFKVIQPGTMETTPVSCTASALSNDGTLPAVTSGKCVGSSRTFTIKPSAAGLVLAVSQQVTPASFTIGSHVLAKSDIKSTTSGASTVENYTGATAFSLTD</sequence>
<proteinExistence type="predicted"/>
<protein>
    <submittedName>
        <fullName evidence="2">Glycoprotein</fullName>
    </submittedName>
</protein>
<evidence type="ECO:0000313" key="2">
    <source>
        <dbReference type="EMBL" id="EFX03806.1"/>
    </source>
</evidence>
<keyword evidence="1" id="KW-0732">Signal</keyword>
<feature type="chain" id="PRO_5003259907" evidence="1">
    <location>
        <begin position="17"/>
        <end position="138"/>
    </location>
</feature>
<reference evidence="2 3" key="1">
    <citation type="journal article" date="2011" name="Proc. Natl. Acad. Sci. U.S.A.">
        <title>Genome and transcriptome analyses of the mountain pine beetle-fungal symbiont Grosmannia clavigera, a lodgepole pine pathogen.</title>
        <authorList>
            <person name="DiGuistini S."/>
            <person name="Wang Y."/>
            <person name="Liao N.Y."/>
            <person name="Taylor G."/>
            <person name="Tanguay P."/>
            <person name="Feau N."/>
            <person name="Henrissat B."/>
            <person name="Chan S.K."/>
            <person name="Hesse-Orce U."/>
            <person name="Alamouti S.M."/>
            <person name="Tsui C.K.M."/>
            <person name="Docking R.T."/>
            <person name="Levasseur A."/>
            <person name="Haridas S."/>
            <person name="Robertson G."/>
            <person name="Birol I."/>
            <person name="Holt R.A."/>
            <person name="Marra M.A."/>
            <person name="Hamelin R.C."/>
            <person name="Hirst M."/>
            <person name="Jones S.J.M."/>
            <person name="Bohlmann J."/>
            <person name="Breuil C."/>
        </authorList>
    </citation>
    <scope>NUCLEOTIDE SEQUENCE [LARGE SCALE GENOMIC DNA]</scope>
    <source>
        <strain evidence="3">kw1407 / UAMH 11150</strain>
    </source>
</reference>
<feature type="signal peptide" evidence="1">
    <location>
        <begin position="1"/>
        <end position="16"/>
    </location>
</feature>
<dbReference type="eggNOG" id="ENOG502T47V">
    <property type="taxonomic scope" value="Eukaryota"/>
</dbReference>
<accession>F0XEU3</accession>
<dbReference type="InParanoid" id="F0XEU3"/>
<gene>
    <name evidence="2" type="ORF">CMQ_734</name>
</gene>